<keyword evidence="8" id="KW-1185">Reference proteome</keyword>
<dbReference type="InterPro" id="IPR036052">
    <property type="entry name" value="TrpB-like_PALP_sf"/>
</dbReference>
<evidence type="ECO:0000256" key="2">
    <source>
        <dbReference type="ARBA" id="ARBA00005517"/>
    </source>
</evidence>
<dbReference type="InterPro" id="IPR001926">
    <property type="entry name" value="TrpB-like_PALP"/>
</dbReference>
<evidence type="ECO:0000256" key="1">
    <source>
        <dbReference type="ARBA" id="ARBA00001933"/>
    </source>
</evidence>
<dbReference type="RefSeq" id="WP_260792335.1">
    <property type="nucleotide sequence ID" value="NZ_CP093313.1"/>
</dbReference>
<dbReference type="GO" id="GO:0004795">
    <property type="term" value="F:threonine synthase activity"/>
    <property type="evidence" value="ECO:0007669"/>
    <property type="project" value="UniProtKB-UniRule"/>
</dbReference>
<evidence type="ECO:0000256" key="4">
    <source>
        <dbReference type="NCBIfam" id="TIGR00260"/>
    </source>
</evidence>
<evidence type="ECO:0000259" key="6">
    <source>
        <dbReference type="Pfam" id="PF00291"/>
    </source>
</evidence>
<dbReference type="NCBIfam" id="TIGR00260">
    <property type="entry name" value="thrC"/>
    <property type="match status" value="1"/>
</dbReference>
<feature type="domain" description="Tryptophan synthase beta chain-like PALP" evidence="6">
    <location>
        <begin position="92"/>
        <end position="395"/>
    </location>
</feature>
<dbReference type="InterPro" id="IPR050214">
    <property type="entry name" value="Cys_Synth/Cystath_Beta-Synth"/>
</dbReference>
<dbReference type="KEGG" id="orp:MOP44_20815"/>
<proteinExistence type="inferred from homology"/>
<dbReference type="GO" id="GO:0009088">
    <property type="term" value="P:threonine biosynthetic process"/>
    <property type="evidence" value="ECO:0007669"/>
    <property type="project" value="UniProtKB-UniRule"/>
</dbReference>
<sequence length="451" mass="48465">MNDNLHTLRCFGCSARISGPEAQPDFRCADCGDLFEVDYPGWAHRQAQTRPNPGALKWLWRERRCSSELLDRSGVWRFRELLPILDNFGNAITLQEGNTPLYQLSRAGKALGLDQLYAKHQGMNPSGSFKDTGMTAALSVARERGFQWVACASTGNTSAAMAAYAARAGMRSLVLIPEGKIAWGKLSQAMDYGAVTCQLKTDFDGCLRVLLEIVREAPIYLLNSMNPYRLEGQKTPALEIAEAFDWNVPDHLIVPGGNLANSSALGKGFKEMKELGLVARVPKISVIQAAGANPLVQYLGAGVGAEFKSVEAHTRATAIRIGNPASWKKAARVVEETGGWCLDVTEAEIAIAKAEIGLEGIGCEPASAVTLAGLKKLRAQGSVANGDSVVLLLTGHTLKDADYTIDFHRGTLLRPEEAAGHEAVIDGLRRNARVVDATPSAVLAAMKDVPA</sequence>
<dbReference type="Gene3D" id="3.40.50.1100">
    <property type="match status" value="2"/>
</dbReference>
<dbReference type="Proteomes" id="UP001059380">
    <property type="component" value="Chromosome"/>
</dbReference>
<dbReference type="FunFam" id="3.40.50.1100:FF:000013">
    <property type="entry name" value="Threonine synthase"/>
    <property type="match status" value="1"/>
</dbReference>
<organism evidence="7 8">
    <name type="scientific">Occallatibacter riparius</name>
    <dbReference type="NCBI Taxonomy" id="1002689"/>
    <lineage>
        <taxon>Bacteria</taxon>
        <taxon>Pseudomonadati</taxon>
        <taxon>Acidobacteriota</taxon>
        <taxon>Terriglobia</taxon>
        <taxon>Terriglobales</taxon>
        <taxon>Acidobacteriaceae</taxon>
        <taxon>Occallatibacter</taxon>
    </lineage>
</organism>
<dbReference type="EC" id="4.2.3.1" evidence="4"/>
<dbReference type="Pfam" id="PF00291">
    <property type="entry name" value="PALP"/>
    <property type="match status" value="1"/>
</dbReference>
<dbReference type="SUPFAM" id="SSF53686">
    <property type="entry name" value="Tryptophan synthase beta subunit-like PLP-dependent enzymes"/>
    <property type="match status" value="1"/>
</dbReference>
<feature type="modified residue" description="N6-(pyridoxal phosphate)lysine" evidence="5">
    <location>
        <position position="130"/>
    </location>
</feature>
<dbReference type="EMBL" id="CP093313">
    <property type="protein sequence ID" value="UWZ83002.1"/>
    <property type="molecule type" value="Genomic_DNA"/>
</dbReference>
<dbReference type="AlphaFoldDB" id="A0A9J7BML7"/>
<keyword evidence="3 5" id="KW-0663">Pyridoxal phosphate</keyword>
<reference evidence="7" key="1">
    <citation type="submission" date="2021-04" db="EMBL/GenBank/DDBJ databases">
        <title>Phylogenetic analysis of Acidobacteriaceae.</title>
        <authorList>
            <person name="Qiu L."/>
            <person name="Zhang Q."/>
        </authorList>
    </citation>
    <scope>NUCLEOTIDE SEQUENCE</scope>
    <source>
        <strain evidence="7">DSM 25168</strain>
    </source>
</reference>
<evidence type="ECO:0000256" key="3">
    <source>
        <dbReference type="ARBA" id="ARBA00022898"/>
    </source>
</evidence>
<gene>
    <name evidence="7" type="primary">thrC</name>
    <name evidence="7" type="ORF">MOP44_20815</name>
</gene>
<evidence type="ECO:0000256" key="5">
    <source>
        <dbReference type="PIRSR" id="PIRSR604450-51"/>
    </source>
</evidence>
<evidence type="ECO:0000313" key="8">
    <source>
        <dbReference type="Proteomes" id="UP001059380"/>
    </source>
</evidence>
<dbReference type="PANTHER" id="PTHR10314">
    <property type="entry name" value="CYSTATHIONINE BETA-SYNTHASE"/>
    <property type="match status" value="1"/>
</dbReference>
<name>A0A9J7BML7_9BACT</name>
<accession>A0A9J7BML7</accession>
<evidence type="ECO:0000313" key="7">
    <source>
        <dbReference type="EMBL" id="UWZ83002.1"/>
    </source>
</evidence>
<dbReference type="InterPro" id="IPR004450">
    <property type="entry name" value="Thr_synthase-like"/>
</dbReference>
<keyword evidence="7" id="KW-0456">Lyase</keyword>
<dbReference type="CDD" id="cd01563">
    <property type="entry name" value="Thr-synth_1"/>
    <property type="match status" value="1"/>
</dbReference>
<comment type="cofactor">
    <cofactor evidence="1 5">
        <name>pyridoxal 5'-phosphate</name>
        <dbReference type="ChEBI" id="CHEBI:597326"/>
    </cofactor>
</comment>
<comment type="similarity">
    <text evidence="2">Belongs to the threonine synthase family.</text>
</comment>
<protein>
    <recommendedName>
        <fullName evidence="4">Threonine synthase</fullName>
        <ecNumber evidence="4">4.2.3.1</ecNumber>
    </recommendedName>
</protein>